<dbReference type="EMBL" id="AGNL01013416">
    <property type="protein sequence ID" value="EJK67277.1"/>
    <property type="molecule type" value="Genomic_DNA"/>
</dbReference>
<name>K0T9T0_THAOC</name>
<dbReference type="Proteomes" id="UP000266841">
    <property type="component" value="Unassembled WGS sequence"/>
</dbReference>
<accession>K0T9T0</accession>
<keyword evidence="3" id="KW-1185">Reference proteome</keyword>
<protein>
    <submittedName>
        <fullName evidence="2">Uncharacterized protein</fullName>
    </submittedName>
</protein>
<organism evidence="2 3">
    <name type="scientific">Thalassiosira oceanica</name>
    <name type="common">Marine diatom</name>
    <dbReference type="NCBI Taxonomy" id="159749"/>
    <lineage>
        <taxon>Eukaryota</taxon>
        <taxon>Sar</taxon>
        <taxon>Stramenopiles</taxon>
        <taxon>Ochrophyta</taxon>
        <taxon>Bacillariophyta</taxon>
        <taxon>Coscinodiscophyceae</taxon>
        <taxon>Thalassiosirophycidae</taxon>
        <taxon>Thalassiosirales</taxon>
        <taxon>Thalassiosiraceae</taxon>
        <taxon>Thalassiosira</taxon>
    </lineage>
</organism>
<feature type="region of interest" description="Disordered" evidence="1">
    <location>
        <begin position="105"/>
        <end position="146"/>
    </location>
</feature>
<evidence type="ECO:0000256" key="1">
    <source>
        <dbReference type="SAM" id="MobiDB-lite"/>
    </source>
</evidence>
<proteinExistence type="predicted"/>
<gene>
    <name evidence="2" type="ORF">THAOC_11710</name>
</gene>
<dbReference type="AlphaFoldDB" id="K0T9T0"/>
<reference evidence="2 3" key="1">
    <citation type="journal article" date="2012" name="Genome Biol.">
        <title>Genome and low-iron response of an oceanic diatom adapted to chronic iron limitation.</title>
        <authorList>
            <person name="Lommer M."/>
            <person name="Specht M."/>
            <person name="Roy A.S."/>
            <person name="Kraemer L."/>
            <person name="Andreson R."/>
            <person name="Gutowska M.A."/>
            <person name="Wolf J."/>
            <person name="Bergner S.V."/>
            <person name="Schilhabel M.B."/>
            <person name="Klostermeier U.C."/>
            <person name="Beiko R.G."/>
            <person name="Rosenstiel P."/>
            <person name="Hippler M."/>
            <person name="Laroche J."/>
        </authorList>
    </citation>
    <scope>NUCLEOTIDE SEQUENCE [LARGE SCALE GENOMIC DNA]</scope>
    <source>
        <strain evidence="2 3">CCMP1005</strain>
    </source>
</reference>
<comment type="caution">
    <text evidence="2">The sequence shown here is derived from an EMBL/GenBank/DDBJ whole genome shotgun (WGS) entry which is preliminary data.</text>
</comment>
<feature type="compositionally biased region" description="Polar residues" evidence="1">
    <location>
        <begin position="130"/>
        <end position="146"/>
    </location>
</feature>
<sequence length="146" mass="16456">MVGLKDASTCARCCVVRRLWLCCVEVKSVVLNAYPHSKPSSRQSYLRNCLLNLQVCGIEKWGADLGLSLLKLWHPSSLAIVPFGSLALNFEVIYLRLNSTRSSRKPCHAQRHGRTRLAPRSRGDGERYNGRTTIDNENQATKQRDT</sequence>
<evidence type="ECO:0000313" key="3">
    <source>
        <dbReference type="Proteomes" id="UP000266841"/>
    </source>
</evidence>
<feature type="compositionally biased region" description="Basic residues" evidence="1">
    <location>
        <begin position="105"/>
        <end position="119"/>
    </location>
</feature>
<evidence type="ECO:0000313" key="2">
    <source>
        <dbReference type="EMBL" id="EJK67277.1"/>
    </source>
</evidence>